<keyword evidence="2" id="KW-1185">Reference proteome</keyword>
<proteinExistence type="predicted"/>
<protein>
    <submittedName>
        <fullName evidence="1">Tam domain-containing protein</fullName>
    </submittedName>
</protein>
<name>A0A8H5Q175_9HYPO</name>
<sequence length="155" mass="17953">MAIRNWPRLMEQAFNHLKPGAYFQLSGSVPDFKSDDGTLPPDSAYIEMGKIYFEMSQRIGCSGWEPTRWKEHFENAGFEDVVERVLKIPTNPWPKDKHLKEIGAFELSHFRDTIGNVLARGYEQILNCDPNYFQVLLAKARKEVLNPNMHSWVPL</sequence>
<dbReference type="Proteomes" id="UP000546213">
    <property type="component" value="Unassembled WGS sequence"/>
</dbReference>
<organism evidence="1 2">
    <name type="scientific">Fusarium pseudocircinatum</name>
    <dbReference type="NCBI Taxonomy" id="56676"/>
    <lineage>
        <taxon>Eukaryota</taxon>
        <taxon>Fungi</taxon>
        <taxon>Dikarya</taxon>
        <taxon>Ascomycota</taxon>
        <taxon>Pezizomycotina</taxon>
        <taxon>Sordariomycetes</taxon>
        <taxon>Hypocreomycetidae</taxon>
        <taxon>Hypocreales</taxon>
        <taxon>Nectriaceae</taxon>
        <taxon>Fusarium</taxon>
        <taxon>Fusarium fujikuroi species complex</taxon>
    </lineage>
</organism>
<evidence type="ECO:0000313" key="1">
    <source>
        <dbReference type="EMBL" id="KAF5606359.1"/>
    </source>
</evidence>
<dbReference type="Gene3D" id="3.40.50.150">
    <property type="entry name" value="Vaccinia Virus protein VP39"/>
    <property type="match status" value="1"/>
</dbReference>
<dbReference type="EMBL" id="JAAOAS010000001">
    <property type="protein sequence ID" value="KAF5606359.1"/>
    <property type="molecule type" value="Genomic_DNA"/>
</dbReference>
<dbReference type="OrthoDB" id="2013972at2759"/>
<gene>
    <name evidence="1" type="ORF">FPCIR_3</name>
</gene>
<accession>A0A8H5Q175</accession>
<comment type="caution">
    <text evidence="1">The sequence shown here is derived from an EMBL/GenBank/DDBJ whole genome shotgun (WGS) entry which is preliminary data.</text>
</comment>
<dbReference type="AlphaFoldDB" id="A0A8H5Q175"/>
<dbReference type="InterPro" id="IPR029063">
    <property type="entry name" value="SAM-dependent_MTases_sf"/>
</dbReference>
<evidence type="ECO:0000313" key="2">
    <source>
        <dbReference type="Proteomes" id="UP000546213"/>
    </source>
</evidence>
<reference evidence="1 2" key="1">
    <citation type="submission" date="2020-05" db="EMBL/GenBank/DDBJ databases">
        <title>Identification and distribution of gene clusters putatively required for synthesis of sphingolipid metabolism inhibitors in phylogenetically diverse species of the filamentous fungus Fusarium.</title>
        <authorList>
            <person name="Kim H.-S."/>
            <person name="Busman M."/>
            <person name="Brown D.W."/>
            <person name="Divon H."/>
            <person name="Uhlig S."/>
            <person name="Proctor R.H."/>
        </authorList>
    </citation>
    <scope>NUCLEOTIDE SEQUENCE [LARGE SCALE GENOMIC DNA]</scope>
    <source>
        <strain evidence="1 2">NRRL 36939</strain>
    </source>
</reference>
<dbReference type="SUPFAM" id="SSF53335">
    <property type="entry name" value="S-adenosyl-L-methionine-dependent methyltransferases"/>
    <property type="match status" value="1"/>
</dbReference>